<proteinExistence type="predicted"/>
<dbReference type="AlphaFoldDB" id="A0A4R5MLV2"/>
<evidence type="ECO:0000313" key="2">
    <source>
        <dbReference type="Proteomes" id="UP000295668"/>
    </source>
</evidence>
<dbReference type="EMBL" id="SJCY01000005">
    <property type="protein sequence ID" value="TDG36235.1"/>
    <property type="molecule type" value="Genomic_DNA"/>
</dbReference>
<gene>
    <name evidence="1" type="ORF">EZJ43_09535</name>
</gene>
<name>A0A4R5MLV2_9SPHI</name>
<evidence type="ECO:0000313" key="1">
    <source>
        <dbReference type="EMBL" id="TDG36235.1"/>
    </source>
</evidence>
<sequence length="60" mass="7062">MNEYLKKTIYIFMIEIELYNLTNNHCCITYNAIPDIGDEQSRQKNHIIVPLTNSEIIANF</sequence>
<keyword evidence="2" id="KW-1185">Reference proteome</keyword>
<protein>
    <submittedName>
        <fullName evidence="1">Uncharacterized protein</fullName>
    </submittedName>
</protein>
<dbReference type="RefSeq" id="WP_165953127.1">
    <property type="nucleotide sequence ID" value="NZ_SJCY01000005.1"/>
</dbReference>
<comment type="caution">
    <text evidence="1">The sequence shown here is derived from an EMBL/GenBank/DDBJ whole genome shotgun (WGS) entry which is preliminary data.</text>
</comment>
<organism evidence="1 2">
    <name type="scientific">Pedobacter changchengzhani</name>
    <dbReference type="NCBI Taxonomy" id="2529274"/>
    <lineage>
        <taxon>Bacteria</taxon>
        <taxon>Pseudomonadati</taxon>
        <taxon>Bacteroidota</taxon>
        <taxon>Sphingobacteriia</taxon>
        <taxon>Sphingobacteriales</taxon>
        <taxon>Sphingobacteriaceae</taxon>
        <taxon>Pedobacter</taxon>
    </lineage>
</organism>
<accession>A0A4R5MLV2</accession>
<reference evidence="1 2" key="1">
    <citation type="submission" date="2019-02" db="EMBL/GenBank/DDBJ databases">
        <title>Pedobacter sp. nov., a novel speices isolated from soil of pinguins habitat in Antarcitica.</title>
        <authorList>
            <person name="He R.-H."/>
        </authorList>
    </citation>
    <scope>NUCLEOTIDE SEQUENCE [LARGE SCALE GENOMIC DNA]</scope>
    <source>
        <strain evidence="1 2">E01020</strain>
    </source>
</reference>
<dbReference type="Proteomes" id="UP000295668">
    <property type="component" value="Unassembled WGS sequence"/>
</dbReference>